<dbReference type="Proteomes" id="UP000055048">
    <property type="component" value="Unassembled WGS sequence"/>
</dbReference>
<keyword evidence="2" id="KW-1185">Reference proteome</keyword>
<proteinExistence type="predicted"/>
<organism evidence="1 2">
    <name type="scientific">Trichinella murrelli</name>
    <dbReference type="NCBI Taxonomy" id="144512"/>
    <lineage>
        <taxon>Eukaryota</taxon>
        <taxon>Metazoa</taxon>
        <taxon>Ecdysozoa</taxon>
        <taxon>Nematoda</taxon>
        <taxon>Enoplea</taxon>
        <taxon>Dorylaimia</taxon>
        <taxon>Trichinellida</taxon>
        <taxon>Trichinellidae</taxon>
        <taxon>Trichinella</taxon>
    </lineage>
</organism>
<dbReference type="EMBL" id="JYDJ01000350">
    <property type="protein sequence ID" value="KRX36667.1"/>
    <property type="molecule type" value="Genomic_DNA"/>
</dbReference>
<accession>A0A0V0TCD6</accession>
<protein>
    <submittedName>
        <fullName evidence="1">Uncharacterized protein</fullName>
    </submittedName>
</protein>
<comment type="caution">
    <text evidence="1">The sequence shown here is derived from an EMBL/GenBank/DDBJ whole genome shotgun (WGS) entry which is preliminary data.</text>
</comment>
<evidence type="ECO:0000313" key="2">
    <source>
        <dbReference type="Proteomes" id="UP000055048"/>
    </source>
</evidence>
<evidence type="ECO:0000313" key="1">
    <source>
        <dbReference type="EMBL" id="KRX36667.1"/>
    </source>
</evidence>
<dbReference type="AlphaFoldDB" id="A0A0V0TCD6"/>
<name>A0A0V0TCD6_9BILA</name>
<gene>
    <name evidence="1" type="ORF">T05_12278</name>
</gene>
<sequence length="59" mass="6618">MPAYEEKGGVLGPHHFRKKDRYGHKRNLCRVGVGGTDLRVRVSAVPVVGVILPQIRQRI</sequence>
<dbReference type="STRING" id="144512.A0A0V0TCD6"/>
<reference evidence="1 2" key="1">
    <citation type="submission" date="2015-01" db="EMBL/GenBank/DDBJ databases">
        <title>Evolution of Trichinella species and genotypes.</title>
        <authorList>
            <person name="Korhonen P.K."/>
            <person name="Edoardo P."/>
            <person name="Giuseppe L.R."/>
            <person name="Gasser R.B."/>
        </authorList>
    </citation>
    <scope>NUCLEOTIDE SEQUENCE [LARGE SCALE GENOMIC DNA]</scope>
    <source>
        <strain evidence="1">ISS417</strain>
    </source>
</reference>